<evidence type="ECO:0000313" key="2">
    <source>
        <dbReference type="EMBL" id="GBO19673.1"/>
    </source>
</evidence>
<name>A0A4Y2V356_ARAVE</name>
<dbReference type="InterPro" id="IPR036865">
    <property type="entry name" value="CRAL-TRIO_dom_sf"/>
</dbReference>
<evidence type="ECO:0000313" key="3">
    <source>
        <dbReference type="Proteomes" id="UP000499080"/>
    </source>
</evidence>
<dbReference type="AlphaFoldDB" id="A0A4Y2V356"/>
<keyword evidence="3" id="KW-1185">Reference proteome</keyword>
<dbReference type="Proteomes" id="UP000499080">
    <property type="component" value="Unassembled WGS sequence"/>
</dbReference>
<dbReference type="Pfam" id="PF00650">
    <property type="entry name" value="CRAL_TRIO"/>
    <property type="match status" value="1"/>
</dbReference>
<dbReference type="InterPro" id="IPR001251">
    <property type="entry name" value="CRAL-TRIO_dom"/>
</dbReference>
<sequence>MMEIGKWDPDELSLEDLERMANFIFLQTLRCPMTQINGFKIIYDFKDTSVKYLKYFTPRMLYLLYHVSFHSRAENSRRAIYDNHPNNLAKYSPLFAKCD</sequence>
<comment type="caution">
    <text evidence="2">The sequence shown here is derived from an EMBL/GenBank/DDBJ whole genome shotgun (WGS) entry which is preliminary data.</text>
</comment>
<organism evidence="2 3">
    <name type="scientific">Araneus ventricosus</name>
    <name type="common">Orbweaver spider</name>
    <name type="synonym">Epeira ventricosa</name>
    <dbReference type="NCBI Taxonomy" id="182803"/>
    <lineage>
        <taxon>Eukaryota</taxon>
        <taxon>Metazoa</taxon>
        <taxon>Ecdysozoa</taxon>
        <taxon>Arthropoda</taxon>
        <taxon>Chelicerata</taxon>
        <taxon>Arachnida</taxon>
        <taxon>Araneae</taxon>
        <taxon>Araneomorphae</taxon>
        <taxon>Entelegynae</taxon>
        <taxon>Araneoidea</taxon>
        <taxon>Araneidae</taxon>
        <taxon>Araneus</taxon>
    </lineage>
</organism>
<proteinExistence type="predicted"/>
<dbReference type="Gene3D" id="3.40.525.10">
    <property type="entry name" value="CRAL-TRIO lipid binding domain"/>
    <property type="match status" value="1"/>
</dbReference>
<dbReference type="SUPFAM" id="SSF52087">
    <property type="entry name" value="CRAL/TRIO domain"/>
    <property type="match status" value="1"/>
</dbReference>
<protein>
    <recommendedName>
        <fullName evidence="1">CRAL-TRIO domain-containing protein</fullName>
    </recommendedName>
</protein>
<feature type="domain" description="CRAL-TRIO" evidence="1">
    <location>
        <begin position="2"/>
        <end position="61"/>
    </location>
</feature>
<reference evidence="2 3" key="1">
    <citation type="journal article" date="2019" name="Sci. Rep.">
        <title>Orb-weaving spider Araneus ventricosus genome elucidates the spidroin gene catalogue.</title>
        <authorList>
            <person name="Kono N."/>
            <person name="Nakamura H."/>
            <person name="Ohtoshi R."/>
            <person name="Moran D.A.P."/>
            <person name="Shinohara A."/>
            <person name="Yoshida Y."/>
            <person name="Fujiwara M."/>
            <person name="Mori M."/>
            <person name="Tomita M."/>
            <person name="Arakawa K."/>
        </authorList>
    </citation>
    <scope>NUCLEOTIDE SEQUENCE [LARGE SCALE GENOMIC DNA]</scope>
</reference>
<gene>
    <name evidence="2" type="ORF">AVEN_84495_1</name>
</gene>
<dbReference type="EMBL" id="BGPR01043132">
    <property type="protein sequence ID" value="GBO19673.1"/>
    <property type="molecule type" value="Genomic_DNA"/>
</dbReference>
<evidence type="ECO:0000259" key="1">
    <source>
        <dbReference type="Pfam" id="PF00650"/>
    </source>
</evidence>
<accession>A0A4Y2V356</accession>
<dbReference type="OrthoDB" id="6682367at2759"/>